<dbReference type="EMBL" id="SSHH01000001">
    <property type="protein sequence ID" value="TIX51126.1"/>
    <property type="molecule type" value="Genomic_DNA"/>
</dbReference>
<dbReference type="PANTHER" id="PTHR45566:SF1">
    <property type="entry name" value="HTH-TYPE TRANSCRIPTIONAL REGULATOR YHJB-RELATED"/>
    <property type="match status" value="1"/>
</dbReference>
<dbReference type="PRINTS" id="PR00038">
    <property type="entry name" value="HTHLUXR"/>
</dbReference>
<keyword evidence="2" id="KW-0238">DNA-binding</keyword>
<comment type="caution">
    <text evidence="6">The sequence shown here is derived from an EMBL/GenBank/DDBJ whole genome shotgun (WGS) entry which is preliminary data.</text>
</comment>
<gene>
    <name evidence="6" type="ORF">E5222_01200</name>
</gene>
<dbReference type="CDD" id="cd17535">
    <property type="entry name" value="REC_NarL-like"/>
    <property type="match status" value="1"/>
</dbReference>
<dbReference type="InterPro" id="IPR058245">
    <property type="entry name" value="NreC/VraR/RcsB-like_REC"/>
</dbReference>
<dbReference type="InterPro" id="IPR001789">
    <property type="entry name" value="Sig_transdc_resp-reg_receiver"/>
</dbReference>
<feature type="domain" description="HTH luxR-type" evidence="4">
    <location>
        <begin position="142"/>
        <end position="207"/>
    </location>
</feature>
<dbReference type="Gene3D" id="1.10.10.10">
    <property type="entry name" value="Winged helix-like DNA-binding domain superfamily/Winged helix DNA-binding domain"/>
    <property type="match status" value="1"/>
</dbReference>
<protein>
    <submittedName>
        <fullName evidence="6">Response regulator transcription factor</fullName>
    </submittedName>
</protein>
<dbReference type="Proteomes" id="UP000309389">
    <property type="component" value="Unassembled WGS sequence"/>
</dbReference>
<dbReference type="CDD" id="cd06170">
    <property type="entry name" value="LuxR_C_like"/>
    <property type="match status" value="1"/>
</dbReference>
<dbReference type="Gene3D" id="3.40.50.2300">
    <property type="match status" value="1"/>
</dbReference>
<dbReference type="Pfam" id="PF00196">
    <property type="entry name" value="GerE"/>
    <property type="match status" value="1"/>
</dbReference>
<reference evidence="6 7" key="1">
    <citation type="submission" date="2019-04" db="EMBL/GenBank/DDBJ databases">
        <title>Altererythrobacter aquimixticola sp. nov., isolated from sediment of junction between the ocean and a freshwater spring.</title>
        <authorList>
            <person name="Yoon J.-H."/>
        </authorList>
    </citation>
    <scope>NUCLEOTIDE SEQUENCE [LARGE SCALE GENOMIC DNA]</scope>
    <source>
        <strain evidence="6 7">SSKS-13</strain>
    </source>
</reference>
<name>A0A4T3F1T9_9SPHN</name>
<feature type="modified residue" description="4-aspartylphosphate" evidence="3">
    <location>
        <position position="59"/>
    </location>
</feature>
<dbReference type="SMART" id="SM00448">
    <property type="entry name" value="REC"/>
    <property type="match status" value="1"/>
</dbReference>
<dbReference type="SUPFAM" id="SSF52172">
    <property type="entry name" value="CheY-like"/>
    <property type="match status" value="1"/>
</dbReference>
<dbReference type="PROSITE" id="PS50110">
    <property type="entry name" value="RESPONSE_REGULATORY"/>
    <property type="match status" value="1"/>
</dbReference>
<evidence type="ECO:0000256" key="3">
    <source>
        <dbReference type="PROSITE-ProRule" id="PRU00169"/>
    </source>
</evidence>
<dbReference type="GO" id="GO:0006355">
    <property type="term" value="P:regulation of DNA-templated transcription"/>
    <property type="evidence" value="ECO:0007669"/>
    <property type="project" value="InterPro"/>
</dbReference>
<feature type="domain" description="Response regulatory" evidence="5">
    <location>
        <begin position="8"/>
        <end position="124"/>
    </location>
</feature>
<dbReference type="GO" id="GO:0000160">
    <property type="term" value="P:phosphorelay signal transduction system"/>
    <property type="evidence" value="ECO:0007669"/>
    <property type="project" value="InterPro"/>
</dbReference>
<evidence type="ECO:0000313" key="6">
    <source>
        <dbReference type="EMBL" id="TIX51126.1"/>
    </source>
</evidence>
<organism evidence="6 7">
    <name type="scientific">Alteraurantiacibacter aquimixticola</name>
    <dbReference type="NCBI Taxonomy" id="2489173"/>
    <lineage>
        <taxon>Bacteria</taxon>
        <taxon>Pseudomonadati</taxon>
        <taxon>Pseudomonadota</taxon>
        <taxon>Alphaproteobacteria</taxon>
        <taxon>Sphingomonadales</taxon>
        <taxon>Erythrobacteraceae</taxon>
        <taxon>Alteraurantiacibacter</taxon>
    </lineage>
</organism>
<dbReference type="OrthoDB" id="9814495at2"/>
<sequence length="212" mass="22377">MGVVMLQYVLIAEDHPICAAAIKLAAQDHDSTIFVETCETLADALRMLGEREYDALVLDLGLKDSSGLINLSLVRSDFPGIPVLIISGTEGAKVAARAKGMGAQGFLNKEASLQKIGSAIGAILAGGDYFEERDLAASEEAEASGIEKLSKAQLRVMHALSTGSSNKVIAYELGISEPTVKSHLTAIYRALGVTNRSQAIMALKEMGGRSVQ</sequence>
<evidence type="ECO:0000313" key="7">
    <source>
        <dbReference type="Proteomes" id="UP000309389"/>
    </source>
</evidence>
<dbReference type="AlphaFoldDB" id="A0A4T3F1T9"/>
<evidence type="ECO:0000259" key="5">
    <source>
        <dbReference type="PROSITE" id="PS50110"/>
    </source>
</evidence>
<keyword evidence="1 3" id="KW-0597">Phosphoprotein</keyword>
<dbReference type="Pfam" id="PF00072">
    <property type="entry name" value="Response_reg"/>
    <property type="match status" value="1"/>
</dbReference>
<dbReference type="PROSITE" id="PS50043">
    <property type="entry name" value="HTH_LUXR_2"/>
    <property type="match status" value="1"/>
</dbReference>
<dbReference type="PANTHER" id="PTHR45566">
    <property type="entry name" value="HTH-TYPE TRANSCRIPTIONAL REGULATOR YHJB-RELATED"/>
    <property type="match status" value="1"/>
</dbReference>
<accession>A0A4T3F1T9</accession>
<dbReference type="InterPro" id="IPR011006">
    <property type="entry name" value="CheY-like_superfamily"/>
</dbReference>
<dbReference type="SMART" id="SM00421">
    <property type="entry name" value="HTH_LUXR"/>
    <property type="match status" value="1"/>
</dbReference>
<evidence type="ECO:0000259" key="4">
    <source>
        <dbReference type="PROSITE" id="PS50043"/>
    </source>
</evidence>
<dbReference type="InterPro" id="IPR051015">
    <property type="entry name" value="EvgA-like"/>
</dbReference>
<dbReference type="InterPro" id="IPR016032">
    <property type="entry name" value="Sig_transdc_resp-reg_C-effctor"/>
</dbReference>
<dbReference type="SUPFAM" id="SSF46894">
    <property type="entry name" value="C-terminal effector domain of the bipartite response regulators"/>
    <property type="match status" value="1"/>
</dbReference>
<proteinExistence type="predicted"/>
<dbReference type="GO" id="GO:0003677">
    <property type="term" value="F:DNA binding"/>
    <property type="evidence" value="ECO:0007669"/>
    <property type="project" value="UniProtKB-KW"/>
</dbReference>
<evidence type="ECO:0000256" key="2">
    <source>
        <dbReference type="ARBA" id="ARBA00023125"/>
    </source>
</evidence>
<dbReference type="InterPro" id="IPR000792">
    <property type="entry name" value="Tscrpt_reg_LuxR_C"/>
</dbReference>
<dbReference type="InterPro" id="IPR036388">
    <property type="entry name" value="WH-like_DNA-bd_sf"/>
</dbReference>
<keyword evidence="7" id="KW-1185">Reference proteome</keyword>
<evidence type="ECO:0000256" key="1">
    <source>
        <dbReference type="ARBA" id="ARBA00022553"/>
    </source>
</evidence>